<evidence type="ECO:0000313" key="2">
    <source>
        <dbReference type="EMBL" id="KAG7507515.1"/>
    </source>
</evidence>
<dbReference type="Proteomes" id="UP000693946">
    <property type="component" value="Linkage Group LG18"/>
</dbReference>
<name>A0AAV6RRW6_SOLSE</name>
<keyword evidence="3" id="KW-1185">Reference proteome</keyword>
<evidence type="ECO:0000313" key="3">
    <source>
        <dbReference type="Proteomes" id="UP000693946"/>
    </source>
</evidence>
<accession>A0AAV6RRW6</accession>
<dbReference type="AlphaFoldDB" id="A0AAV6RRW6"/>
<dbReference type="EMBL" id="JAGKHQ010000010">
    <property type="protein sequence ID" value="KAG7507515.1"/>
    <property type="molecule type" value="Genomic_DNA"/>
</dbReference>
<organism evidence="2 3">
    <name type="scientific">Solea senegalensis</name>
    <name type="common">Senegalese sole</name>
    <dbReference type="NCBI Taxonomy" id="28829"/>
    <lineage>
        <taxon>Eukaryota</taxon>
        <taxon>Metazoa</taxon>
        <taxon>Chordata</taxon>
        <taxon>Craniata</taxon>
        <taxon>Vertebrata</taxon>
        <taxon>Euteleostomi</taxon>
        <taxon>Actinopterygii</taxon>
        <taxon>Neopterygii</taxon>
        <taxon>Teleostei</taxon>
        <taxon>Neoteleostei</taxon>
        <taxon>Acanthomorphata</taxon>
        <taxon>Carangaria</taxon>
        <taxon>Pleuronectiformes</taxon>
        <taxon>Pleuronectoidei</taxon>
        <taxon>Soleidae</taxon>
        <taxon>Solea</taxon>
    </lineage>
</organism>
<protein>
    <recommendedName>
        <fullName evidence="4">Endonuclease/exonuclease/phosphatase domain-containing protein</fullName>
    </recommendedName>
</protein>
<gene>
    <name evidence="2" type="ORF">JOB18_036752</name>
</gene>
<feature type="region of interest" description="Disordered" evidence="1">
    <location>
        <begin position="250"/>
        <end position="275"/>
    </location>
</feature>
<evidence type="ECO:0000256" key="1">
    <source>
        <dbReference type="SAM" id="MobiDB-lite"/>
    </source>
</evidence>
<reference evidence="2 3" key="1">
    <citation type="journal article" date="2021" name="Sci. Rep.">
        <title>Chromosome anchoring in Senegalese sole (Solea senegalensis) reveals sex-associated markers and genome rearrangements in flatfish.</title>
        <authorList>
            <person name="Guerrero-Cozar I."/>
            <person name="Gomez-Garrido J."/>
            <person name="Berbel C."/>
            <person name="Martinez-Blanch J.F."/>
            <person name="Alioto T."/>
            <person name="Claros M.G."/>
            <person name="Gagnaire P.A."/>
            <person name="Manchado M."/>
        </authorList>
    </citation>
    <scope>NUCLEOTIDE SEQUENCE [LARGE SCALE GENOMIC DNA]</scope>
    <source>
        <strain evidence="2">Sse05_10M</strain>
    </source>
</reference>
<evidence type="ECO:0008006" key="4">
    <source>
        <dbReference type="Google" id="ProtNLM"/>
    </source>
</evidence>
<sequence>MNHNGELFVDFCSLNDLVIDGTLFPHKESHKVTWRSPNGSVENQIDHIAISRRWRETLQDCRIKRSADVGSDHYLLLATCRVRLTACRKMEQKTPEYDVERLKDPDTKQEFLLTLANRFDALRYNLDGEEEVDEEIKAEWSIIKEAYTSTCEEVLGKVKREKKEWMSQDTWLKVEERHNLKSNIDNSRTRNQKANATKLYIKANRKVKRSCRREKRKWITDIATKAEEAVSKQDMKTLYRITKTLSGRRREINKPVQDKAACNKGRTNETQGRDW</sequence>
<proteinExistence type="predicted"/>
<comment type="caution">
    <text evidence="2">The sequence shown here is derived from an EMBL/GenBank/DDBJ whole genome shotgun (WGS) entry which is preliminary data.</text>
</comment>